<keyword evidence="2" id="KW-1185">Reference proteome</keyword>
<sequence>MQVSDDGEARNVVQYDDHVKDHVVIDKCAPEKLALYISTGAGGAGGAAGAAPIQTLDRASRAKTGNVYLPPIP</sequence>
<dbReference type="AlphaFoldDB" id="A0A4C1XR41"/>
<comment type="caution">
    <text evidence="1">The sequence shown here is derived from an EMBL/GenBank/DDBJ whole genome shotgun (WGS) entry which is preliminary data.</text>
</comment>
<dbReference type="EMBL" id="BGZK01000904">
    <property type="protein sequence ID" value="GBP64665.1"/>
    <property type="molecule type" value="Genomic_DNA"/>
</dbReference>
<evidence type="ECO:0000313" key="2">
    <source>
        <dbReference type="Proteomes" id="UP000299102"/>
    </source>
</evidence>
<gene>
    <name evidence="1" type="ORF">EVAR_42616_1</name>
</gene>
<dbReference type="Proteomes" id="UP000299102">
    <property type="component" value="Unassembled WGS sequence"/>
</dbReference>
<protein>
    <submittedName>
        <fullName evidence="1">Uncharacterized protein</fullName>
    </submittedName>
</protein>
<evidence type="ECO:0000313" key="1">
    <source>
        <dbReference type="EMBL" id="GBP64665.1"/>
    </source>
</evidence>
<name>A0A4C1XR41_EUMVA</name>
<proteinExistence type="predicted"/>
<accession>A0A4C1XR41</accession>
<organism evidence="1 2">
    <name type="scientific">Eumeta variegata</name>
    <name type="common">Bagworm moth</name>
    <name type="synonym">Eumeta japonica</name>
    <dbReference type="NCBI Taxonomy" id="151549"/>
    <lineage>
        <taxon>Eukaryota</taxon>
        <taxon>Metazoa</taxon>
        <taxon>Ecdysozoa</taxon>
        <taxon>Arthropoda</taxon>
        <taxon>Hexapoda</taxon>
        <taxon>Insecta</taxon>
        <taxon>Pterygota</taxon>
        <taxon>Neoptera</taxon>
        <taxon>Endopterygota</taxon>
        <taxon>Lepidoptera</taxon>
        <taxon>Glossata</taxon>
        <taxon>Ditrysia</taxon>
        <taxon>Tineoidea</taxon>
        <taxon>Psychidae</taxon>
        <taxon>Oiketicinae</taxon>
        <taxon>Eumeta</taxon>
    </lineage>
</organism>
<reference evidence="1 2" key="1">
    <citation type="journal article" date="2019" name="Commun. Biol.">
        <title>The bagworm genome reveals a unique fibroin gene that provides high tensile strength.</title>
        <authorList>
            <person name="Kono N."/>
            <person name="Nakamura H."/>
            <person name="Ohtoshi R."/>
            <person name="Tomita M."/>
            <person name="Numata K."/>
            <person name="Arakawa K."/>
        </authorList>
    </citation>
    <scope>NUCLEOTIDE SEQUENCE [LARGE SCALE GENOMIC DNA]</scope>
</reference>